<gene>
    <name evidence="2" type="ORF">Aglo03_47980</name>
</gene>
<proteinExistence type="predicted"/>
<accession>A0A9W6QSV0</accession>
<evidence type="ECO:0000313" key="2">
    <source>
        <dbReference type="EMBL" id="GLW93982.1"/>
    </source>
</evidence>
<comment type="caution">
    <text evidence="2">The sequence shown here is derived from an EMBL/GenBank/DDBJ whole genome shotgun (WGS) entry which is preliminary data.</text>
</comment>
<dbReference type="EMBL" id="BSSD01000007">
    <property type="protein sequence ID" value="GLW93982.1"/>
    <property type="molecule type" value="Genomic_DNA"/>
</dbReference>
<protein>
    <submittedName>
        <fullName evidence="2">Uncharacterized protein</fullName>
    </submittedName>
</protein>
<dbReference type="AlphaFoldDB" id="A0A9W6QSV0"/>
<keyword evidence="1" id="KW-0732">Signal</keyword>
<evidence type="ECO:0000313" key="3">
    <source>
        <dbReference type="Proteomes" id="UP001165042"/>
    </source>
</evidence>
<name>A0A9W6QSV0_9PSEU</name>
<reference evidence="2" key="1">
    <citation type="submission" date="2023-02" db="EMBL/GenBank/DDBJ databases">
        <title>Actinokineospora globicatena NBRC 15670.</title>
        <authorList>
            <person name="Ichikawa N."/>
            <person name="Sato H."/>
            <person name="Tonouchi N."/>
        </authorList>
    </citation>
    <scope>NUCLEOTIDE SEQUENCE</scope>
    <source>
        <strain evidence="2">NBRC 15670</strain>
    </source>
</reference>
<feature type="signal peptide" evidence="1">
    <location>
        <begin position="1"/>
        <end position="25"/>
    </location>
</feature>
<feature type="chain" id="PRO_5040986328" evidence="1">
    <location>
        <begin position="26"/>
        <end position="58"/>
    </location>
</feature>
<evidence type="ECO:0000256" key="1">
    <source>
        <dbReference type="SAM" id="SignalP"/>
    </source>
</evidence>
<organism evidence="2 3">
    <name type="scientific">Actinokineospora globicatena</name>
    <dbReference type="NCBI Taxonomy" id="103729"/>
    <lineage>
        <taxon>Bacteria</taxon>
        <taxon>Bacillati</taxon>
        <taxon>Actinomycetota</taxon>
        <taxon>Actinomycetes</taxon>
        <taxon>Pseudonocardiales</taxon>
        <taxon>Pseudonocardiaceae</taxon>
        <taxon>Actinokineospora</taxon>
    </lineage>
</organism>
<dbReference type="Proteomes" id="UP001165042">
    <property type="component" value="Unassembled WGS sequence"/>
</dbReference>
<keyword evidence="3" id="KW-1185">Reference proteome</keyword>
<sequence>MTIAFRLPPLCLAAATGLALRPAGALFTDVAPFGDPPVWFCRRLRALRSAPPTCTPLR</sequence>